<evidence type="ECO:0000256" key="1">
    <source>
        <dbReference type="SAM" id="Phobius"/>
    </source>
</evidence>
<sequence>MKTMKLLSGILRIVIYIMIAMIGAFAGAIPPTMRKKDETTIIESVMQATARKDDGKTIDFTEIR</sequence>
<evidence type="ECO:0000313" key="2">
    <source>
        <dbReference type="EMBL" id="NSL85933.1"/>
    </source>
</evidence>
<gene>
    <name evidence="2" type="ORF">ECE50_003760</name>
</gene>
<name>A0A9Q5CW07_9BACT</name>
<keyword evidence="1" id="KW-1133">Transmembrane helix</keyword>
<keyword evidence="3" id="KW-1185">Reference proteome</keyword>
<protein>
    <submittedName>
        <fullName evidence="2">Uncharacterized protein</fullName>
    </submittedName>
</protein>
<reference evidence="2" key="1">
    <citation type="submission" date="2020-05" db="EMBL/GenBank/DDBJ databases">
        <title>Chitinophaga laudate sp. nov., isolated from a tropical peat swamp.</title>
        <authorList>
            <person name="Goh C.B.S."/>
            <person name="Lee M.S."/>
            <person name="Parimannan S."/>
            <person name="Pasbakhsh P."/>
            <person name="Yule C.M."/>
            <person name="Rajandas H."/>
            <person name="Loke S."/>
            <person name="Croft L."/>
            <person name="Tan J.B.L."/>
        </authorList>
    </citation>
    <scope>NUCLEOTIDE SEQUENCE</scope>
    <source>
        <strain evidence="2">Mgbs1</strain>
    </source>
</reference>
<feature type="transmembrane region" description="Helical" evidence="1">
    <location>
        <begin position="6"/>
        <end position="29"/>
    </location>
</feature>
<proteinExistence type="predicted"/>
<organism evidence="2 3">
    <name type="scientific">Chitinophaga solisilvae</name>
    <dbReference type="NCBI Taxonomy" id="1233460"/>
    <lineage>
        <taxon>Bacteria</taxon>
        <taxon>Pseudomonadati</taxon>
        <taxon>Bacteroidota</taxon>
        <taxon>Chitinophagia</taxon>
        <taxon>Chitinophagales</taxon>
        <taxon>Chitinophagaceae</taxon>
        <taxon>Chitinophaga</taxon>
    </lineage>
</organism>
<keyword evidence="1" id="KW-0812">Transmembrane</keyword>
<accession>A0A9Q5CW07</accession>
<dbReference type="AlphaFoldDB" id="A0A9Q5CW07"/>
<dbReference type="EMBL" id="RIAR02000001">
    <property type="protein sequence ID" value="NSL85933.1"/>
    <property type="molecule type" value="Genomic_DNA"/>
</dbReference>
<evidence type="ECO:0000313" key="3">
    <source>
        <dbReference type="Proteomes" id="UP000281028"/>
    </source>
</evidence>
<comment type="caution">
    <text evidence="2">The sequence shown here is derived from an EMBL/GenBank/DDBJ whole genome shotgun (WGS) entry which is preliminary data.</text>
</comment>
<dbReference type="Proteomes" id="UP000281028">
    <property type="component" value="Unassembled WGS sequence"/>
</dbReference>
<dbReference type="RefSeq" id="WP_127036901.1">
    <property type="nucleotide sequence ID" value="NZ_JAABOK010000008.1"/>
</dbReference>
<keyword evidence="1" id="KW-0472">Membrane</keyword>